<feature type="transmembrane region" description="Helical" evidence="8">
    <location>
        <begin position="15"/>
        <end position="42"/>
    </location>
</feature>
<dbReference type="PANTHER" id="PTHR30489:SF0">
    <property type="entry name" value="LIPOPROTEIN-RELEASING SYSTEM TRANSMEMBRANE PROTEIN LOLE"/>
    <property type="match status" value="1"/>
</dbReference>
<evidence type="ECO:0000259" key="10">
    <source>
        <dbReference type="Pfam" id="PF12704"/>
    </source>
</evidence>
<proteinExistence type="inferred from homology"/>
<keyword evidence="4" id="KW-1003">Cell membrane</keyword>
<evidence type="ECO:0000313" key="12">
    <source>
        <dbReference type="Proteomes" id="UP000736856"/>
    </source>
</evidence>
<dbReference type="AlphaFoldDB" id="A0A937AQG1"/>
<dbReference type="GO" id="GO:0098797">
    <property type="term" value="C:plasma membrane protein complex"/>
    <property type="evidence" value="ECO:0007669"/>
    <property type="project" value="TreeGrafter"/>
</dbReference>
<name>A0A937AQG1_9HYPH</name>
<keyword evidence="3" id="KW-0813">Transport</keyword>
<feature type="domain" description="MacB-like periplasmic core" evidence="10">
    <location>
        <begin position="22"/>
        <end position="238"/>
    </location>
</feature>
<dbReference type="InterPro" id="IPR025857">
    <property type="entry name" value="MacB_PCD"/>
</dbReference>
<dbReference type="PANTHER" id="PTHR30489">
    <property type="entry name" value="LIPOPROTEIN-RELEASING SYSTEM TRANSMEMBRANE PROTEIN LOLE"/>
    <property type="match status" value="1"/>
</dbReference>
<accession>A0A937AQG1</accession>
<dbReference type="NCBIfam" id="TIGR02212">
    <property type="entry name" value="lolCE"/>
    <property type="match status" value="1"/>
</dbReference>
<evidence type="ECO:0000256" key="6">
    <source>
        <dbReference type="ARBA" id="ARBA00022989"/>
    </source>
</evidence>
<gene>
    <name evidence="11" type="ORF">EU981_03075</name>
</gene>
<feature type="domain" description="ABC3 transporter permease C-terminal" evidence="9">
    <location>
        <begin position="269"/>
        <end position="402"/>
    </location>
</feature>
<evidence type="ECO:0000256" key="8">
    <source>
        <dbReference type="SAM" id="Phobius"/>
    </source>
</evidence>
<evidence type="ECO:0000256" key="4">
    <source>
        <dbReference type="ARBA" id="ARBA00022475"/>
    </source>
</evidence>
<dbReference type="Proteomes" id="UP000736856">
    <property type="component" value="Unassembled WGS sequence"/>
</dbReference>
<evidence type="ECO:0000313" key="11">
    <source>
        <dbReference type="EMBL" id="MBL0849051.1"/>
    </source>
</evidence>
<evidence type="ECO:0000256" key="1">
    <source>
        <dbReference type="ARBA" id="ARBA00004651"/>
    </source>
</evidence>
<dbReference type="Pfam" id="PF02687">
    <property type="entry name" value="FtsX"/>
    <property type="match status" value="1"/>
</dbReference>
<keyword evidence="5 8" id="KW-0812">Transmembrane</keyword>
<feature type="transmembrane region" description="Helical" evidence="8">
    <location>
        <begin position="266"/>
        <end position="290"/>
    </location>
</feature>
<evidence type="ECO:0000259" key="9">
    <source>
        <dbReference type="Pfam" id="PF02687"/>
    </source>
</evidence>
<dbReference type="InterPro" id="IPR051447">
    <property type="entry name" value="Lipoprotein-release_system"/>
</dbReference>
<dbReference type="EMBL" id="SEOL01000005">
    <property type="protein sequence ID" value="MBL0849051.1"/>
    <property type="molecule type" value="Genomic_DNA"/>
</dbReference>
<dbReference type="InterPro" id="IPR003838">
    <property type="entry name" value="ABC3_permease_C"/>
</dbReference>
<keyword evidence="11" id="KW-0449">Lipoprotein</keyword>
<evidence type="ECO:0000256" key="5">
    <source>
        <dbReference type="ARBA" id="ARBA00022692"/>
    </source>
</evidence>
<dbReference type="Pfam" id="PF12704">
    <property type="entry name" value="MacB_PCD"/>
    <property type="match status" value="1"/>
</dbReference>
<keyword evidence="7 8" id="KW-0472">Membrane</keyword>
<organism evidence="11 12">
    <name type="scientific">Candidatus Liberibacter ctenarytainae</name>
    <dbReference type="NCBI Taxonomy" id="2020335"/>
    <lineage>
        <taxon>Bacteria</taxon>
        <taxon>Pseudomonadati</taxon>
        <taxon>Pseudomonadota</taxon>
        <taxon>Alphaproteobacteria</taxon>
        <taxon>Hyphomicrobiales</taxon>
        <taxon>Rhizobiaceae</taxon>
        <taxon>Liberibacter</taxon>
    </lineage>
</organism>
<comment type="caution">
    <text evidence="11">The sequence shown here is derived from an EMBL/GenBank/DDBJ whole genome shotgun (WGS) entry which is preliminary data.</text>
</comment>
<sequence>MIVAWRYLFLSHKKAFVSVSAMISFIGVMIGVMALIVVMSVMNGFRADIISRILGINGHIIVQPIYSPLTNYHSLLNQIGSIQDVTKLFPYLNGQAFISGLNVGGSGVSVRGISQKDFLNIGDSFSQFEGAQSDDFDQGKGIFIGESLAKSLGVFIGDRIKLFSPDGDITPLGKGIRSKSYTVAAIFQTRISEYDGGIIYMSLKEAQLYYNMEGAVSGIEIFVKDPDMVKNVRVQIEQKLGRDMSIEDWQTRYQVFFSAMEVERNAMFVILALIVLVASLNIVSSLVMLVKERRKDIAILRTMGASTSSIMRIFFMVGAFIGLSGTCFGVIGGILISLNVEAIRKFFLRFFGVVIFDTKAYLLSELPSKISWTEILWIIIIAVLLSLLATIFPSRKASQIDPVKALRYE</sequence>
<dbReference type="InterPro" id="IPR011925">
    <property type="entry name" value="LolCE_TM"/>
</dbReference>
<evidence type="ECO:0000256" key="2">
    <source>
        <dbReference type="ARBA" id="ARBA00005236"/>
    </source>
</evidence>
<evidence type="ECO:0000256" key="3">
    <source>
        <dbReference type="ARBA" id="ARBA00022448"/>
    </source>
</evidence>
<comment type="subcellular location">
    <subcellularLocation>
        <location evidence="1">Cell membrane</location>
        <topology evidence="1">Multi-pass membrane protein</topology>
    </subcellularLocation>
</comment>
<protein>
    <submittedName>
        <fullName evidence="11">Lipoprotein-releasing ABC transporter permease subunit</fullName>
    </submittedName>
</protein>
<keyword evidence="6 8" id="KW-1133">Transmembrane helix</keyword>
<evidence type="ECO:0000256" key="7">
    <source>
        <dbReference type="ARBA" id="ARBA00023136"/>
    </source>
</evidence>
<feature type="transmembrane region" description="Helical" evidence="8">
    <location>
        <begin position="310"/>
        <end position="334"/>
    </location>
</feature>
<dbReference type="GO" id="GO:0042953">
    <property type="term" value="P:lipoprotein transport"/>
    <property type="evidence" value="ECO:0007669"/>
    <property type="project" value="InterPro"/>
</dbReference>
<reference evidence="11" key="1">
    <citation type="submission" date="2019-02" db="EMBL/GenBank/DDBJ databases">
        <title>A novel Candidatus Liberibacter species associated with the New Zealand native fuchsia psyllid, Ctenarytaina fuchsiae.</title>
        <authorList>
            <person name="Thompson S.M."/>
            <person name="Jorgensen N."/>
            <person name="David C."/>
            <person name="Bulman S.R."/>
            <person name="Smith G.R."/>
        </authorList>
    </citation>
    <scope>NUCLEOTIDE SEQUENCE</scope>
    <source>
        <strain evidence="11">Oxford</strain>
    </source>
</reference>
<feature type="transmembrane region" description="Helical" evidence="8">
    <location>
        <begin position="375"/>
        <end position="392"/>
    </location>
</feature>
<comment type="similarity">
    <text evidence="2">Belongs to the ABC-4 integral membrane protein family. LolC/E subfamily.</text>
</comment>
<dbReference type="GO" id="GO:0044874">
    <property type="term" value="P:lipoprotein localization to outer membrane"/>
    <property type="evidence" value="ECO:0007669"/>
    <property type="project" value="TreeGrafter"/>
</dbReference>